<dbReference type="OrthoDB" id="9802448at2"/>
<evidence type="ECO:0000256" key="2">
    <source>
        <dbReference type="ARBA" id="ARBA00022840"/>
    </source>
</evidence>
<proteinExistence type="predicted"/>
<evidence type="ECO:0000313" key="7">
    <source>
        <dbReference type="Proteomes" id="UP000319908"/>
    </source>
</evidence>
<dbReference type="InterPro" id="IPR036187">
    <property type="entry name" value="DNA_mismatch_repair_MutS_sf"/>
</dbReference>
<keyword evidence="4" id="KW-0812">Transmembrane</keyword>
<gene>
    <name evidence="6" type="primary">mutS_1</name>
    <name evidence="6" type="ORF">Poly21_35330</name>
</gene>
<dbReference type="CDD" id="cd03283">
    <property type="entry name" value="ABC_MutS-like"/>
    <property type="match status" value="1"/>
</dbReference>
<dbReference type="GO" id="GO:0005524">
    <property type="term" value="F:ATP binding"/>
    <property type="evidence" value="ECO:0007669"/>
    <property type="project" value="UniProtKB-KW"/>
</dbReference>
<dbReference type="Proteomes" id="UP000319908">
    <property type="component" value="Unassembled WGS sequence"/>
</dbReference>
<name>A0A5C6BWH9_9BACT</name>
<keyword evidence="3" id="KW-0238">DNA-binding</keyword>
<dbReference type="RefSeq" id="WP_146408002.1">
    <property type="nucleotide sequence ID" value="NZ_SJPU01000002.1"/>
</dbReference>
<dbReference type="GO" id="GO:0140664">
    <property type="term" value="F:ATP-dependent DNA damage sensor activity"/>
    <property type="evidence" value="ECO:0007669"/>
    <property type="project" value="InterPro"/>
</dbReference>
<dbReference type="SUPFAM" id="SSF48334">
    <property type="entry name" value="DNA repair protein MutS, domain III"/>
    <property type="match status" value="1"/>
</dbReference>
<evidence type="ECO:0000256" key="1">
    <source>
        <dbReference type="ARBA" id="ARBA00022741"/>
    </source>
</evidence>
<dbReference type="SMART" id="SM00534">
    <property type="entry name" value="MUTSac"/>
    <property type="match status" value="1"/>
</dbReference>
<keyword evidence="2" id="KW-0067">ATP-binding</keyword>
<evidence type="ECO:0000313" key="6">
    <source>
        <dbReference type="EMBL" id="TWU16328.1"/>
    </source>
</evidence>
<dbReference type="PANTHER" id="PTHR11361">
    <property type="entry name" value="DNA MISMATCH REPAIR PROTEIN MUTS FAMILY MEMBER"/>
    <property type="match status" value="1"/>
</dbReference>
<dbReference type="AlphaFoldDB" id="A0A5C6BWH9"/>
<feature type="transmembrane region" description="Helical" evidence="4">
    <location>
        <begin position="231"/>
        <end position="254"/>
    </location>
</feature>
<keyword evidence="4" id="KW-0472">Membrane</keyword>
<dbReference type="GO" id="GO:0005829">
    <property type="term" value="C:cytosol"/>
    <property type="evidence" value="ECO:0007669"/>
    <property type="project" value="TreeGrafter"/>
</dbReference>
<protein>
    <submittedName>
        <fullName evidence="6">DNA mismatch repair protein MutS</fullName>
    </submittedName>
</protein>
<evidence type="ECO:0000256" key="4">
    <source>
        <dbReference type="SAM" id="Phobius"/>
    </source>
</evidence>
<organism evidence="6 7">
    <name type="scientific">Allorhodopirellula heiligendammensis</name>
    <dbReference type="NCBI Taxonomy" id="2714739"/>
    <lineage>
        <taxon>Bacteria</taxon>
        <taxon>Pseudomonadati</taxon>
        <taxon>Planctomycetota</taxon>
        <taxon>Planctomycetia</taxon>
        <taxon>Pirellulales</taxon>
        <taxon>Pirellulaceae</taxon>
        <taxon>Allorhodopirellula</taxon>
    </lineage>
</organism>
<accession>A0A5C6BWH9</accession>
<feature type="domain" description="DNA mismatch repair proteins mutS family" evidence="5">
    <location>
        <begin position="474"/>
        <end position="676"/>
    </location>
</feature>
<dbReference type="EMBL" id="SJPU01000002">
    <property type="protein sequence ID" value="TWU16328.1"/>
    <property type="molecule type" value="Genomic_DNA"/>
</dbReference>
<keyword evidence="1" id="KW-0547">Nucleotide-binding</keyword>
<dbReference type="InterPro" id="IPR027417">
    <property type="entry name" value="P-loop_NTPase"/>
</dbReference>
<comment type="caution">
    <text evidence="6">The sequence shown here is derived from an EMBL/GenBank/DDBJ whole genome shotgun (WGS) entry which is preliminary data.</text>
</comment>
<dbReference type="Pfam" id="PF00488">
    <property type="entry name" value="MutS_V"/>
    <property type="match status" value="1"/>
</dbReference>
<reference evidence="6 7" key="1">
    <citation type="journal article" date="2020" name="Antonie Van Leeuwenhoek">
        <title>Rhodopirellula heiligendammensis sp. nov., Rhodopirellula pilleata sp. nov., and Rhodopirellula solitaria sp. nov. isolated from natural or artificial marine surfaces in Northern Germany and California, USA, and emended description of the genus Rhodopirellula.</title>
        <authorList>
            <person name="Kallscheuer N."/>
            <person name="Wiegand S."/>
            <person name="Jogler M."/>
            <person name="Boedeker C."/>
            <person name="Peeters S.H."/>
            <person name="Rast P."/>
            <person name="Heuer A."/>
            <person name="Jetten M.S.M."/>
            <person name="Rohde M."/>
            <person name="Jogler C."/>
        </authorList>
    </citation>
    <scope>NUCLEOTIDE SEQUENCE [LARGE SCALE GENOMIC DNA]</scope>
    <source>
        <strain evidence="6 7">Poly21</strain>
    </source>
</reference>
<keyword evidence="7" id="KW-1185">Reference proteome</keyword>
<sequence>MSNFLSHEESGGCSEAHARYVDQLAIIDRDLESLTARDSRLGSIRVGLFFFLVIGFGFAITTGHPFWITVAVVALVAFLVAVVRNETVRNEMEILQSRSRTLRRLVRRLDRDWQALANDSLGNVADAIQLDSRQGALAGDLDLIGDASLFQLVSMAATTPGQRTLANWLTRPTDPDTAMQRHHAVQALAPARQERLQFYTLAREVGTSTGDPDSFVKWAASPMWLPSRRWLIPWGNFTAALAIAAIVVLIYATFTEDRDLTRFSFVALIAIAVVNLSIGSLLLGPVAQIFSIAIQSRRSVEDYAELFRSAELLPSAAPENTAPGDTVGRIRERLLGSASKRESASLAMTRLAVVAKAGSLKHSAATFLIYLPLQAFALWDVRVLRRLEAWKEQYSPQVHDWFVALGELESLLSLAALADEYPNWASPEWIQSGTDAAQQVNPNENVVLACERLGHPLLRDEVRVRNDVTIGPSGTLLLVTGSNMSGKSTMLRSVGLNVSLAMAGGPVCCQSMRLPPLEMATSIRVSDDLSQGVSFYMAELNRLAAVVEHARELHANTELAEDSATAFSPRLLFLLDEILQGTNSRERQIAVTRVLGMLVDSGAIGAITTHDLELADEPELARIAHTVHFRETITPDADGDERMTFDYTMRAGVSPTTNALRLLEMVGLGEEGRKSE</sequence>
<evidence type="ECO:0000259" key="5">
    <source>
        <dbReference type="SMART" id="SM00534"/>
    </source>
</evidence>
<dbReference type="GO" id="GO:0006298">
    <property type="term" value="P:mismatch repair"/>
    <property type="evidence" value="ECO:0007669"/>
    <property type="project" value="InterPro"/>
</dbReference>
<dbReference type="Gene3D" id="1.10.1420.10">
    <property type="match status" value="1"/>
</dbReference>
<dbReference type="SUPFAM" id="SSF52540">
    <property type="entry name" value="P-loop containing nucleoside triphosphate hydrolases"/>
    <property type="match status" value="1"/>
</dbReference>
<feature type="transmembrane region" description="Helical" evidence="4">
    <location>
        <begin position="66"/>
        <end position="83"/>
    </location>
</feature>
<dbReference type="InterPro" id="IPR045076">
    <property type="entry name" value="MutS"/>
</dbReference>
<keyword evidence="4" id="KW-1133">Transmembrane helix</keyword>
<dbReference type="InterPro" id="IPR000432">
    <property type="entry name" value="DNA_mismatch_repair_MutS_C"/>
</dbReference>
<feature type="transmembrane region" description="Helical" evidence="4">
    <location>
        <begin position="42"/>
        <end position="60"/>
    </location>
</feature>
<dbReference type="PANTHER" id="PTHR11361:SF99">
    <property type="entry name" value="DNA MISMATCH REPAIR PROTEIN"/>
    <property type="match status" value="1"/>
</dbReference>
<dbReference type="GO" id="GO:0030983">
    <property type="term" value="F:mismatched DNA binding"/>
    <property type="evidence" value="ECO:0007669"/>
    <property type="project" value="InterPro"/>
</dbReference>
<dbReference type="Gene3D" id="3.40.50.300">
    <property type="entry name" value="P-loop containing nucleotide triphosphate hydrolases"/>
    <property type="match status" value="1"/>
</dbReference>
<evidence type="ECO:0000256" key="3">
    <source>
        <dbReference type="ARBA" id="ARBA00023125"/>
    </source>
</evidence>
<feature type="transmembrane region" description="Helical" evidence="4">
    <location>
        <begin position="266"/>
        <end position="290"/>
    </location>
</feature>